<dbReference type="Proteomes" id="UP001286313">
    <property type="component" value="Unassembled WGS sequence"/>
</dbReference>
<evidence type="ECO:0000313" key="1">
    <source>
        <dbReference type="EMBL" id="KAK3860912.1"/>
    </source>
</evidence>
<gene>
    <name evidence="1" type="ORF">Pcinc_033071</name>
</gene>
<keyword evidence="2" id="KW-1185">Reference proteome</keyword>
<evidence type="ECO:0000313" key="2">
    <source>
        <dbReference type="Proteomes" id="UP001286313"/>
    </source>
</evidence>
<comment type="caution">
    <text evidence="1">The sequence shown here is derived from an EMBL/GenBank/DDBJ whole genome shotgun (WGS) entry which is preliminary data.</text>
</comment>
<reference evidence="1" key="1">
    <citation type="submission" date="2023-10" db="EMBL/GenBank/DDBJ databases">
        <title>Genome assemblies of two species of porcelain crab, Petrolisthes cinctipes and Petrolisthes manimaculis (Anomura: Porcellanidae).</title>
        <authorList>
            <person name="Angst P."/>
        </authorList>
    </citation>
    <scope>NUCLEOTIDE SEQUENCE</scope>
    <source>
        <strain evidence="1">PB745_01</strain>
        <tissue evidence="1">Gill</tissue>
    </source>
</reference>
<sequence length="152" mass="16727">MSALLALPLFNTCLTPSPSTSLPLLSIIQPLLSSPFHDLSHPPHPIIQPFLLCPHPVIHPALHSSPSYPIPSFNPFYSVPIPSSIQPSTPLLPIPSSYPFYPLPIPSSNPFSPPSLLYPRLQPTFVHITLEHLLAVKNSNNVMNILLLGWLR</sequence>
<proteinExistence type="predicted"/>
<name>A0AAE1ET67_PETCI</name>
<protein>
    <submittedName>
        <fullName evidence="1">Uncharacterized protein</fullName>
    </submittedName>
</protein>
<organism evidence="1 2">
    <name type="scientific">Petrolisthes cinctipes</name>
    <name type="common">Flat porcelain crab</name>
    <dbReference type="NCBI Taxonomy" id="88211"/>
    <lineage>
        <taxon>Eukaryota</taxon>
        <taxon>Metazoa</taxon>
        <taxon>Ecdysozoa</taxon>
        <taxon>Arthropoda</taxon>
        <taxon>Crustacea</taxon>
        <taxon>Multicrustacea</taxon>
        <taxon>Malacostraca</taxon>
        <taxon>Eumalacostraca</taxon>
        <taxon>Eucarida</taxon>
        <taxon>Decapoda</taxon>
        <taxon>Pleocyemata</taxon>
        <taxon>Anomura</taxon>
        <taxon>Galatheoidea</taxon>
        <taxon>Porcellanidae</taxon>
        <taxon>Petrolisthes</taxon>
    </lineage>
</organism>
<accession>A0AAE1ET67</accession>
<dbReference type="AlphaFoldDB" id="A0AAE1ET67"/>
<dbReference type="EMBL" id="JAWQEG010004604">
    <property type="protein sequence ID" value="KAK3860912.1"/>
    <property type="molecule type" value="Genomic_DNA"/>
</dbReference>